<dbReference type="SUPFAM" id="SSF57850">
    <property type="entry name" value="RING/U-box"/>
    <property type="match status" value="1"/>
</dbReference>
<feature type="domain" description="DUSP" evidence="17">
    <location>
        <begin position="887"/>
        <end position="987"/>
    </location>
</feature>
<feature type="region of interest" description="Disordered" evidence="14">
    <location>
        <begin position="1"/>
        <end position="20"/>
    </location>
</feature>
<comment type="similarity">
    <text evidence="4">Belongs to the peptidase C19 family. USP20/USP33 subfamily.</text>
</comment>
<sequence length="1035" mass="115818">MAKKARRTAKKNKRARTSNVISTAGISGRVDSKGTVVSHGEALVQQKSSSQVSLMEQGDGDVSRCSHVTTCQKLTELIVVKAKQDDRCDICSVRDGWSWLCLTDSCMRTLCGSRANAHSDLHFKENESHCLQMNLRTGRIWCHSCICEVYAEANLPPFAPPVQRVLCNKSILRHVSGPLAAAAGINSDSSTLLSEPRGIECDDGEANVVNRVRSRSMRAQPIQGRLYNEHGDRRRVVMSEIEDDSDTTFPRGLTGLCNLGNTCYLNAAVQALSNCAPLADLFRSSATMAPFSSQLAFSRGSEPPVSRSFRLLLQSIWSPARSGCTSPHLLLTQVRTHCPQFRGWAQQDSQEFIRCFLDLLHRELRQPVFSWEWRASSGSLRSPVPGMRLSMCSSSSSLSLRPSSALSSTQPILDEMEQVSRRNSFSSTSSGRSSNAAEQYETADSGWSSDGDTNGVDGASSQMRRRVHSDSSGTREGVSLGDSNSPAYASHSSSPFEKRGQPAVDFNENSEKARDGVVRYRSIVSEVFDGELRSAVKCLTCQHVSETHETFQDLSLSIPTKEQLERIAAAKDDDDQDMSVANGGYSSVWQWPWWFGLGWLRSVYAYLFGGSVSLMDALSAFFSPDDLRGENMYSCEKCSKLRNGVKMCKITQLPEILCIHLKRFRHDASYSSKVSTSVTFPVCDLDLSPFVTQSVRTQEKKTLYDLCAFVSHQGSTADSGHYLAYCRNEVDNNWYEFDDTIVTRLEVADVMGKEAYVLFYQRRGSDDMERVRERVRQLLEREESHRNKLKFTSHYYISREWLHRLSTFSHPGSITNHDFLCRHAQILPSRAADLADYYATVDAQLWEFLHKKFGGGPACTELHYCPKCQAEYQWLRCKRDAEFTAFKALDARVKTASRYYPAITYAYYLPPNAISKCWISKWGAFVDGDELEPPGPIDNSALLVRSPDESTLHFRASSHHVQISRELWLFFRSVYGGGPEVFCMNGIHPTEEEVAEMVAKVEPSIAEALQAMRNSQERNVPSTLLSAMLPQECAT</sequence>
<keyword evidence="18" id="KW-0378">Hydrolase</keyword>
<feature type="region of interest" description="Disordered" evidence="14">
    <location>
        <begin position="415"/>
        <end position="510"/>
    </location>
</feature>
<dbReference type="GO" id="GO:0016579">
    <property type="term" value="P:protein deubiquitination"/>
    <property type="evidence" value="ECO:0007669"/>
    <property type="project" value="InterPro"/>
</dbReference>
<dbReference type="EMBL" id="JI165453">
    <property type="protein sequence ID" value="ADY41070.1"/>
    <property type="molecule type" value="mRNA"/>
</dbReference>
<dbReference type="SMART" id="SM00695">
    <property type="entry name" value="DUSP"/>
    <property type="match status" value="2"/>
</dbReference>
<feature type="domain" description="DUSP" evidence="17">
    <location>
        <begin position="766"/>
        <end position="865"/>
    </location>
</feature>
<dbReference type="InterPro" id="IPR038765">
    <property type="entry name" value="Papain-like_cys_pep_sf"/>
</dbReference>
<accession>F1KT66</accession>
<evidence type="ECO:0000259" key="17">
    <source>
        <dbReference type="PROSITE" id="PS51283"/>
    </source>
</evidence>
<dbReference type="PANTHER" id="PTHR21646">
    <property type="entry name" value="UBIQUITIN CARBOXYL-TERMINAL HYDROLASE"/>
    <property type="match status" value="1"/>
</dbReference>
<evidence type="ECO:0000256" key="4">
    <source>
        <dbReference type="ARBA" id="ARBA00008269"/>
    </source>
</evidence>
<comment type="subcellular location">
    <subcellularLocation>
        <location evidence="2">Cytoplasm</location>
        <location evidence="2">Cytoskeleton</location>
        <location evidence="2">Microtubule organizing center</location>
        <location evidence="2">Centrosome</location>
    </subcellularLocation>
    <subcellularLocation>
        <location evidence="3">Cytoplasm</location>
        <location evidence="3">Perinuclear region</location>
    </subcellularLocation>
</comment>
<dbReference type="CDD" id="cd02674">
    <property type="entry name" value="Peptidase_C19R"/>
    <property type="match status" value="1"/>
</dbReference>
<dbReference type="PROSITE" id="PS50235">
    <property type="entry name" value="USP_3"/>
    <property type="match status" value="1"/>
</dbReference>
<dbReference type="InterPro" id="IPR028889">
    <property type="entry name" value="USP"/>
</dbReference>
<evidence type="ECO:0000256" key="13">
    <source>
        <dbReference type="PROSITE-ProRule" id="PRU00502"/>
    </source>
</evidence>
<dbReference type="InterPro" id="IPR001607">
    <property type="entry name" value="Znf_UBP"/>
</dbReference>
<evidence type="ECO:0000256" key="12">
    <source>
        <dbReference type="ARBA" id="ARBA00023212"/>
    </source>
</evidence>
<feature type="compositionally biased region" description="Basic residues" evidence="14">
    <location>
        <begin position="1"/>
        <end position="16"/>
    </location>
</feature>
<dbReference type="SUPFAM" id="SSF143791">
    <property type="entry name" value="DUSP-like"/>
    <property type="match status" value="2"/>
</dbReference>
<name>F1KT66_ASCSU</name>
<evidence type="ECO:0000256" key="14">
    <source>
        <dbReference type="SAM" id="MobiDB-lite"/>
    </source>
</evidence>
<evidence type="ECO:0000256" key="6">
    <source>
        <dbReference type="ARBA" id="ARBA00022490"/>
    </source>
</evidence>
<dbReference type="EC" id="3.4.19.12" evidence="5"/>
<evidence type="ECO:0000256" key="5">
    <source>
        <dbReference type="ARBA" id="ARBA00012759"/>
    </source>
</evidence>
<dbReference type="AlphaFoldDB" id="F1KT66"/>
<keyword evidence="8" id="KW-0479">Metal-binding</keyword>
<keyword evidence="11" id="KW-0862">Zinc</keyword>
<evidence type="ECO:0000256" key="9">
    <source>
        <dbReference type="ARBA" id="ARBA00022737"/>
    </source>
</evidence>
<dbReference type="Pfam" id="PF00443">
    <property type="entry name" value="UCH"/>
    <property type="match status" value="1"/>
</dbReference>
<dbReference type="PANTHER" id="PTHR21646:SF86">
    <property type="entry name" value="UBIQUITIN CARBOXYL-TERMINAL HYDROLASE"/>
    <property type="match status" value="1"/>
</dbReference>
<proteinExistence type="evidence at transcript level"/>
<feature type="compositionally biased region" description="Low complexity" evidence="14">
    <location>
        <begin position="483"/>
        <end position="495"/>
    </location>
</feature>
<evidence type="ECO:0000256" key="10">
    <source>
        <dbReference type="ARBA" id="ARBA00022771"/>
    </source>
</evidence>
<evidence type="ECO:0000259" key="16">
    <source>
        <dbReference type="PROSITE" id="PS50271"/>
    </source>
</evidence>
<dbReference type="PROSITE" id="PS00973">
    <property type="entry name" value="USP_2"/>
    <property type="match status" value="1"/>
</dbReference>
<keyword evidence="9" id="KW-0677">Repeat</keyword>
<evidence type="ECO:0000256" key="1">
    <source>
        <dbReference type="ARBA" id="ARBA00000707"/>
    </source>
</evidence>
<evidence type="ECO:0000256" key="2">
    <source>
        <dbReference type="ARBA" id="ARBA00004300"/>
    </source>
</evidence>
<dbReference type="SUPFAM" id="SSF54001">
    <property type="entry name" value="Cysteine proteinases"/>
    <property type="match status" value="1"/>
</dbReference>
<reference evidence="18" key="1">
    <citation type="journal article" date="2011" name="Genome Res.">
        <title>Deep small RNA sequencing from the nematode Ascaris reveals conservation, functional diversification, and novel developmental profiles.</title>
        <authorList>
            <person name="Wang J."/>
            <person name="Czech B."/>
            <person name="Crunk A."/>
            <person name="Wallace A."/>
            <person name="Mitreva M."/>
            <person name="Hannon G.J."/>
            <person name="Davis R.E."/>
        </authorList>
    </citation>
    <scope>NUCLEOTIDE SEQUENCE</scope>
</reference>
<evidence type="ECO:0000256" key="7">
    <source>
        <dbReference type="ARBA" id="ARBA00022583"/>
    </source>
</evidence>
<keyword evidence="12" id="KW-0206">Cytoskeleton</keyword>
<dbReference type="InterPro" id="IPR006615">
    <property type="entry name" value="Pept_C19_DUSP"/>
</dbReference>
<dbReference type="GO" id="GO:0004843">
    <property type="term" value="F:cysteine-type deubiquitinase activity"/>
    <property type="evidence" value="ECO:0007669"/>
    <property type="project" value="UniProtKB-EC"/>
</dbReference>
<evidence type="ECO:0000256" key="11">
    <source>
        <dbReference type="ARBA" id="ARBA00022833"/>
    </source>
</evidence>
<dbReference type="InterPro" id="IPR035927">
    <property type="entry name" value="DUSP-like_sf"/>
</dbReference>
<dbReference type="Gene3D" id="3.90.70.10">
    <property type="entry name" value="Cysteine proteinases"/>
    <property type="match status" value="1"/>
</dbReference>
<dbReference type="InterPro" id="IPR050185">
    <property type="entry name" value="Ub_carboxyl-term_hydrolase"/>
</dbReference>
<dbReference type="GO" id="GO:0008270">
    <property type="term" value="F:zinc ion binding"/>
    <property type="evidence" value="ECO:0007669"/>
    <property type="project" value="UniProtKB-KW"/>
</dbReference>
<organism evidence="18">
    <name type="scientific">Ascaris suum</name>
    <name type="common">Pig roundworm</name>
    <name type="synonym">Ascaris lumbricoides</name>
    <dbReference type="NCBI Taxonomy" id="6253"/>
    <lineage>
        <taxon>Eukaryota</taxon>
        <taxon>Metazoa</taxon>
        <taxon>Ecdysozoa</taxon>
        <taxon>Nematoda</taxon>
        <taxon>Chromadorea</taxon>
        <taxon>Rhabditida</taxon>
        <taxon>Spirurina</taxon>
        <taxon>Ascaridomorpha</taxon>
        <taxon>Ascaridoidea</taxon>
        <taxon>Ascarididae</taxon>
        <taxon>Ascaris</taxon>
    </lineage>
</organism>
<dbReference type="Pfam" id="PF06337">
    <property type="entry name" value="DUSP"/>
    <property type="match status" value="2"/>
</dbReference>
<comment type="catalytic activity">
    <reaction evidence="1">
        <text>Thiol-dependent hydrolysis of ester, thioester, amide, peptide and isopeptide bonds formed by the C-terminal Gly of ubiquitin (a 76-residue protein attached to proteins as an intracellular targeting signal).</text>
        <dbReference type="EC" id="3.4.19.12"/>
    </reaction>
</comment>
<dbReference type="InterPro" id="IPR018200">
    <property type="entry name" value="USP_CS"/>
</dbReference>
<dbReference type="InterPro" id="IPR013083">
    <property type="entry name" value="Znf_RING/FYVE/PHD"/>
</dbReference>
<evidence type="ECO:0000256" key="8">
    <source>
        <dbReference type="ARBA" id="ARBA00022723"/>
    </source>
</evidence>
<keyword evidence="7" id="KW-0254">Endocytosis</keyword>
<evidence type="ECO:0000256" key="3">
    <source>
        <dbReference type="ARBA" id="ARBA00004556"/>
    </source>
</evidence>
<dbReference type="SMART" id="SM00290">
    <property type="entry name" value="ZnF_UBP"/>
    <property type="match status" value="1"/>
</dbReference>
<dbReference type="InterPro" id="IPR001394">
    <property type="entry name" value="Peptidase_C19_UCH"/>
</dbReference>
<keyword evidence="10 13" id="KW-0863">Zinc-finger</keyword>
<dbReference type="PROSITE" id="PS00972">
    <property type="entry name" value="USP_1"/>
    <property type="match status" value="1"/>
</dbReference>
<dbReference type="GO" id="GO:0005813">
    <property type="term" value="C:centrosome"/>
    <property type="evidence" value="ECO:0007669"/>
    <property type="project" value="UniProtKB-SubCell"/>
</dbReference>
<feature type="domain" description="UBP-type" evidence="16">
    <location>
        <begin position="63"/>
        <end position="169"/>
    </location>
</feature>
<dbReference type="Pfam" id="PF02148">
    <property type="entry name" value="zf-UBP"/>
    <property type="match status" value="1"/>
</dbReference>
<feature type="compositionally biased region" description="Low complexity" evidence="14">
    <location>
        <begin position="421"/>
        <end position="434"/>
    </location>
</feature>
<keyword evidence="6" id="KW-0963">Cytoplasm</keyword>
<dbReference type="GO" id="GO:0006897">
    <property type="term" value="P:endocytosis"/>
    <property type="evidence" value="ECO:0007669"/>
    <property type="project" value="UniProtKB-KW"/>
</dbReference>
<protein>
    <recommendedName>
        <fullName evidence="5">ubiquitinyl hydrolase 1</fullName>
        <ecNumber evidence="5">3.4.19.12</ecNumber>
    </recommendedName>
</protein>
<evidence type="ECO:0000313" key="18">
    <source>
        <dbReference type="EMBL" id="ADY41070.1"/>
    </source>
</evidence>
<dbReference type="Gene3D" id="3.30.40.10">
    <property type="entry name" value="Zinc/RING finger domain, C3HC4 (zinc finger)"/>
    <property type="match status" value="1"/>
</dbReference>
<feature type="domain" description="USP" evidence="15">
    <location>
        <begin position="254"/>
        <end position="763"/>
    </location>
</feature>
<evidence type="ECO:0000259" key="15">
    <source>
        <dbReference type="PROSITE" id="PS50235"/>
    </source>
</evidence>
<dbReference type="PROSITE" id="PS50271">
    <property type="entry name" value="ZF_UBP"/>
    <property type="match status" value="1"/>
</dbReference>
<dbReference type="Gene3D" id="3.30.2230.10">
    <property type="entry name" value="DUSP-like"/>
    <property type="match status" value="2"/>
</dbReference>
<dbReference type="PROSITE" id="PS51283">
    <property type="entry name" value="DUSP"/>
    <property type="match status" value="2"/>
</dbReference>
<dbReference type="GO" id="GO:0048471">
    <property type="term" value="C:perinuclear region of cytoplasm"/>
    <property type="evidence" value="ECO:0007669"/>
    <property type="project" value="UniProtKB-SubCell"/>
</dbReference>